<dbReference type="Proteomes" id="UP000183208">
    <property type="component" value="Unassembled WGS sequence"/>
</dbReference>
<evidence type="ECO:0000313" key="2">
    <source>
        <dbReference type="EMBL" id="SEC79790.1"/>
    </source>
</evidence>
<keyword evidence="1" id="KW-1133">Transmembrane helix</keyword>
<keyword evidence="1" id="KW-0472">Membrane</keyword>
<organism evidence="2 3">
    <name type="scientific">Bradyrhizobium lablabi</name>
    <dbReference type="NCBI Taxonomy" id="722472"/>
    <lineage>
        <taxon>Bacteria</taxon>
        <taxon>Pseudomonadati</taxon>
        <taxon>Pseudomonadota</taxon>
        <taxon>Alphaproteobacteria</taxon>
        <taxon>Hyphomicrobiales</taxon>
        <taxon>Nitrobacteraceae</taxon>
        <taxon>Bradyrhizobium</taxon>
    </lineage>
</organism>
<dbReference type="EMBL" id="FNTI01000001">
    <property type="protein sequence ID" value="SEC79790.1"/>
    <property type="molecule type" value="Genomic_DNA"/>
</dbReference>
<feature type="transmembrane region" description="Helical" evidence="1">
    <location>
        <begin position="12"/>
        <end position="33"/>
    </location>
</feature>
<evidence type="ECO:0000256" key="1">
    <source>
        <dbReference type="SAM" id="Phobius"/>
    </source>
</evidence>
<gene>
    <name evidence="2" type="ORF">SAMN05444171_2285</name>
</gene>
<dbReference type="AlphaFoldDB" id="A0A1M6WB51"/>
<accession>A0A1M6WB51</accession>
<evidence type="ECO:0000313" key="3">
    <source>
        <dbReference type="Proteomes" id="UP000183208"/>
    </source>
</evidence>
<reference evidence="2 3" key="1">
    <citation type="submission" date="2016-10" db="EMBL/GenBank/DDBJ databases">
        <authorList>
            <person name="de Groot N.N."/>
        </authorList>
    </citation>
    <scope>NUCLEOTIDE SEQUENCE [LARGE SCALE GENOMIC DNA]</scope>
    <source>
        <strain evidence="2 3">GAS522</strain>
    </source>
</reference>
<protein>
    <submittedName>
        <fullName evidence="2">Uncharacterized protein</fullName>
    </submittedName>
</protein>
<name>A0A1M6WB51_9BRAD</name>
<sequence>MTPRKAFVIGNLLSAGFGVLIVTNLGNAIYHWYLTGDLWMISRRGLGRYEL</sequence>
<proteinExistence type="predicted"/>
<keyword evidence="1" id="KW-0812">Transmembrane</keyword>